<dbReference type="SMART" id="SM00725">
    <property type="entry name" value="NEAT"/>
    <property type="match status" value="5"/>
</dbReference>
<dbReference type="Gene3D" id="2.60.40.1850">
    <property type="match status" value="6"/>
</dbReference>
<keyword evidence="11" id="KW-1185">Reference proteome</keyword>
<feature type="domain" description="SLH" evidence="9">
    <location>
        <begin position="1463"/>
        <end position="1520"/>
    </location>
</feature>
<evidence type="ECO:0000259" key="8">
    <source>
        <dbReference type="PROSITE" id="PS50978"/>
    </source>
</evidence>
<dbReference type="PROSITE" id="PS50978">
    <property type="entry name" value="NEAT"/>
    <property type="match status" value="5"/>
</dbReference>
<feature type="compositionally biased region" description="Acidic residues" evidence="6">
    <location>
        <begin position="1326"/>
        <end position="1337"/>
    </location>
</feature>
<dbReference type="InterPro" id="IPR050436">
    <property type="entry name" value="IsdA"/>
</dbReference>
<dbReference type="SUPFAM" id="SSF158911">
    <property type="entry name" value="NEAT domain-like"/>
    <property type="match status" value="5"/>
</dbReference>
<evidence type="ECO:0000256" key="3">
    <source>
        <dbReference type="ARBA" id="ARBA00022525"/>
    </source>
</evidence>
<gene>
    <name evidence="10" type="ORF">FHS18_004561</name>
</gene>
<feature type="chain" id="PRO_5031096215" evidence="7">
    <location>
        <begin position="35"/>
        <end position="1520"/>
    </location>
</feature>
<feature type="region of interest" description="Disordered" evidence="6">
    <location>
        <begin position="1324"/>
        <end position="1343"/>
    </location>
</feature>
<feature type="domain" description="NEAT" evidence="8">
    <location>
        <begin position="40"/>
        <end position="181"/>
    </location>
</feature>
<evidence type="ECO:0000313" key="11">
    <source>
        <dbReference type="Proteomes" id="UP000570361"/>
    </source>
</evidence>
<feature type="domain" description="NEAT" evidence="8">
    <location>
        <begin position="716"/>
        <end position="839"/>
    </location>
</feature>
<feature type="domain" description="SLH" evidence="9">
    <location>
        <begin position="1340"/>
        <end position="1403"/>
    </location>
</feature>
<organism evidence="10 11">
    <name type="scientific">Paenibacillus phyllosphaerae</name>
    <dbReference type="NCBI Taxonomy" id="274593"/>
    <lineage>
        <taxon>Bacteria</taxon>
        <taxon>Bacillati</taxon>
        <taxon>Bacillota</taxon>
        <taxon>Bacilli</taxon>
        <taxon>Bacillales</taxon>
        <taxon>Paenibacillaceae</taxon>
        <taxon>Paenibacillus</taxon>
    </lineage>
</organism>
<feature type="domain" description="NEAT" evidence="8">
    <location>
        <begin position="1063"/>
        <end position="1184"/>
    </location>
</feature>
<evidence type="ECO:0000259" key="9">
    <source>
        <dbReference type="PROSITE" id="PS51272"/>
    </source>
</evidence>
<keyword evidence="4 7" id="KW-0732">Signal</keyword>
<proteinExistence type="predicted"/>
<evidence type="ECO:0000256" key="1">
    <source>
        <dbReference type="ARBA" id="ARBA00004168"/>
    </source>
</evidence>
<protein>
    <submittedName>
        <fullName evidence="10">Heme-binding NEAT domain protein</fullName>
    </submittedName>
</protein>
<feature type="domain" description="SLH" evidence="9">
    <location>
        <begin position="1404"/>
        <end position="1462"/>
    </location>
</feature>
<keyword evidence="2" id="KW-0134">Cell wall</keyword>
<feature type="signal peptide" evidence="7">
    <location>
        <begin position="1"/>
        <end position="34"/>
    </location>
</feature>
<dbReference type="PANTHER" id="PTHR37824">
    <property type="entry name" value="IRON-REGULATED SURFACE DETERMINANT PROTEIN C"/>
    <property type="match status" value="1"/>
</dbReference>
<dbReference type="InterPro" id="IPR001119">
    <property type="entry name" value="SLH_dom"/>
</dbReference>
<dbReference type="PROSITE" id="PS51272">
    <property type="entry name" value="SLH"/>
    <property type="match status" value="3"/>
</dbReference>
<evidence type="ECO:0000256" key="6">
    <source>
        <dbReference type="SAM" id="MobiDB-lite"/>
    </source>
</evidence>
<dbReference type="EMBL" id="JACHXK010000012">
    <property type="protein sequence ID" value="MBB3112460.1"/>
    <property type="molecule type" value="Genomic_DNA"/>
</dbReference>
<dbReference type="CDD" id="cd06920">
    <property type="entry name" value="NEAT"/>
    <property type="match status" value="5"/>
</dbReference>
<keyword evidence="5" id="KW-0572">Peptidoglycan-anchor</keyword>
<evidence type="ECO:0000256" key="5">
    <source>
        <dbReference type="ARBA" id="ARBA00023088"/>
    </source>
</evidence>
<dbReference type="PANTHER" id="PTHR37824:SF1">
    <property type="entry name" value="IRON-REGULATED SURFACE DETERMINANT PROTEIN C"/>
    <property type="match status" value="1"/>
</dbReference>
<dbReference type="Pfam" id="PF05031">
    <property type="entry name" value="NEAT"/>
    <property type="match status" value="5"/>
</dbReference>
<sequence>MIRSRKPFRKILSIWLVFALLLSVLPLYPDNAAAAESAVPEDGVYTVDYLYYHSDEDSVSVANTYMKSAGQKGTLTIENGVAVFEHTVTETNAGYFPYLGYRKDGSPKATISNEVVTGIEGYQEVTPVVGSGEAADSLIQYNVSDITQKLDILMHVNITALGYNHWYNARLWIDVSQVRFKTPGGNEGEDGALEKLTAYITEARTAHDAAVEGENYGDYAAGSKAALLTAITTAETKLAAASDNEAYTEIYTELVAAKVVFDAARKLADHSALLPIITQTEQFLATAKRSGETEGSPGSARVVYMAGEYDASAINSMATALTTAKDRVNNPKSTPANITNSINVLTNRLSAIAGRQYVSLAPYKIYALDNGVEATSLSQYASEIGSTVTPLVQSEHAEKQENMLGYLTLLVRPETKVLPPIFDGELWHTFPAANGYTVGDKGEIFFSYGSPRSQTLSTDTQNVYQVYLNGTAANEGWEGMGAINYTVGGVERTVYISYNAEVLEALKQAATDAGKLALQAKTEAASQEDYDAAKTALQEAIADAEPITANLASKRPAILTAQAALQQAVDAFTPLAKPVTDPGTVPGTGVGVLPDGEYPIGYHIYKDGTKEDSVMTEYVDMNSGKLTVENGNYFVSFKLNKNAEITSFKTEVNGALVETQKVSENTADNTRVVRFPVSDLTATLNAWVKIYWVFAAPLPAYDHEYNVDLAFDAPVIEEEQHDLNFSVLHATQDKASSMDNYFIKPGKYSEADGKTTVTLTLKDSTTVPSFKVEQDGVLTETTVISTDTAANTRVVQFEVADRNTLLNAQVHVSTVANGQAYEMDHKIRLKLYTTNATALSAKVAEAEAAYANAAEGTTAGKYPAAAKTTLQEAITAAKLVAASQVASQQTIDDAAATLGQALKVFKASVVLEEAEYKLSLPTSTANYLSSEGKLDVSDGKQTATFELKDGVTLQKLQVRQQDDTLEDAEYQVSGLTTANLRSLVSASFQRSFVAAAATPVTVTFEVDRTKTYVFTVLEAEQQQTFDLAFADVTPEKVDEGTDPGTSNPGTGTTDPEPVNIHGIKDGVYTINYRFVADETTSTSVMNDYVVHPGLLTVTDGDMEFEFILMQSKEVVDFKITRGGSLITPAVTNRDTENNTRTYSFSVSNLDDRIHGWVDIDWPEMNYDHEYNVDLVFTRSSLKRVSTSGGSSGSAVKPLSQTYKVGEHSIEYALQEQGKKDKSLVSDYVKHPAALIVEDNKSYLQLTVSNQEVTNVEVVSGGTQSQAEVVSTDASKNERTIRFEVTDLKAVATIRLTMAVPFKFVGGYLADVVLDPTTVKLVKEAVTEEEEPEQEETSTETPTVNFSDIGNHWAKALIEKAAKLGAVTGYSDGTFRPNNLVTRAEFIAMLSRGLKLTDSANELTFTDKAAIPAWVKPQLAAVYETGIVKGFADGSFRADSTISRLELAVLMARALKLELGANAKPDFKDAANIPAWAQAEVAAVQQLGIMKGQAGNVFNPNASATRAEVVAVILALYGDQA</sequence>
<dbReference type="RefSeq" id="WP_183602581.1">
    <property type="nucleotide sequence ID" value="NZ_JACHXK010000012.1"/>
</dbReference>
<dbReference type="Pfam" id="PF00395">
    <property type="entry name" value="SLH"/>
    <property type="match status" value="3"/>
</dbReference>
<reference evidence="10 11" key="1">
    <citation type="submission" date="2020-08" db="EMBL/GenBank/DDBJ databases">
        <title>Genomic Encyclopedia of Type Strains, Phase III (KMG-III): the genomes of soil and plant-associated and newly described type strains.</title>
        <authorList>
            <person name="Whitman W."/>
        </authorList>
    </citation>
    <scope>NUCLEOTIDE SEQUENCE [LARGE SCALE GENOMIC DNA]</scope>
    <source>
        <strain evidence="10 11">CECT 5862</strain>
    </source>
</reference>
<comment type="caution">
    <text evidence="10">The sequence shown here is derived from an EMBL/GenBank/DDBJ whole genome shotgun (WGS) entry which is preliminary data.</text>
</comment>
<evidence type="ECO:0000256" key="7">
    <source>
        <dbReference type="SAM" id="SignalP"/>
    </source>
</evidence>
<dbReference type="Proteomes" id="UP000570361">
    <property type="component" value="Unassembled WGS sequence"/>
</dbReference>
<dbReference type="InterPro" id="IPR006635">
    <property type="entry name" value="NEAT_dom"/>
</dbReference>
<feature type="region of interest" description="Disordered" evidence="6">
    <location>
        <begin position="1035"/>
        <end position="1060"/>
    </location>
</feature>
<feature type="compositionally biased region" description="Polar residues" evidence="6">
    <location>
        <begin position="1043"/>
        <end position="1053"/>
    </location>
</feature>
<comment type="subcellular location">
    <subcellularLocation>
        <location evidence="1">Secreted</location>
        <location evidence="1">Cell wall</location>
        <topology evidence="1">Peptidoglycan-anchor</topology>
    </subcellularLocation>
</comment>
<dbReference type="InterPro" id="IPR037250">
    <property type="entry name" value="NEAT_dom_sf"/>
</dbReference>
<evidence type="ECO:0000313" key="10">
    <source>
        <dbReference type="EMBL" id="MBB3112460.1"/>
    </source>
</evidence>
<keyword evidence="3" id="KW-0964">Secreted</keyword>
<feature type="domain" description="NEAT" evidence="8">
    <location>
        <begin position="593"/>
        <end position="719"/>
    </location>
</feature>
<feature type="domain" description="NEAT" evidence="8">
    <location>
        <begin position="1202"/>
        <end position="1331"/>
    </location>
</feature>
<evidence type="ECO:0000256" key="4">
    <source>
        <dbReference type="ARBA" id="ARBA00022729"/>
    </source>
</evidence>
<dbReference type="Gene3D" id="1.20.1270.90">
    <property type="entry name" value="AF1782-like"/>
    <property type="match status" value="2"/>
</dbReference>
<evidence type="ECO:0000256" key="2">
    <source>
        <dbReference type="ARBA" id="ARBA00022512"/>
    </source>
</evidence>
<accession>A0A7W5B124</accession>
<name>A0A7W5B124_9BACL</name>